<accession>A0A0B2W682</accession>
<protein>
    <submittedName>
        <fullName evidence="1">Uncharacterized protein</fullName>
    </submittedName>
</protein>
<name>A0A0B2W682_TOXCA</name>
<evidence type="ECO:0000313" key="2">
    <source>
        <dbReference type="Proteomes" id="UP000031036"/>
    </source>
</evidence>
<dbReference type="STRING" id="6265.A0A0B2W682"/>
<organism evidence="1 2">
    <name type="scientific">Toxocara canis</name>
    <name type="common">Canine roundworm</name>
    <dbReference type="NCBI Taxonomy" id="6265"/>
    <lineage>
        <taxon>Eukaryota</taxon>
        <taxon>Metazoa</taxon>
        <taxon>Ecdysozoa</taxon>
        <taxon>Nematoda</taxon>
        <taxon>Chromadorea</taxon>
        <taxon>Rhabditida</taxon>
        <taxon>Spirurina</taxon>
        <taxon>Ascaridomorpha</taxon>
        <taxon>Ascaridoidea</taxon>
        <taxon>Toxocaridae</taxon>
        <taxon>Toxocara</taxon>
    </lineage>
</organism>
<dbReference type="AlphaFoldDB" id="A0A0B2W682"/>
<gene>
    <name evidence="1" type="ORF">Tcan_15390</name>
</gene>
<dbReference type="Proteomes" id="UP000031036">
    <property type="component" value="Unassembled WGS sequence"/>
</dbReference>
<sequence length="173" mass="19736">MDIFDFFFQRLKGKNEFSLEKGVVERYRRRLDNIRHSTRKTDKNEIFYGRCTSRRNLFDDDEGGEGISSGGVATRSSSCATLQKNRSGRSVHTNCVYMAHALLNVHNTQPLTPSKAPKQSPFKLHRLVRPASKSDRRRLSKLRIRIQRERIGMPAAILSAHAAEDSPQSPSEH</sequence>
<reference evidence="1 2" key="1">
    <citation type="submission" date="2014-11" db="EMBL/GenBank/DDBJ databases">
        <title>Genetic blueprint of the zoonotic pathogen Toxocara canis.</title>
        <authorList>
            <person name="Zhu X.-Q."/>
            <person name="Korhonen P.K."/>
            <person name="Cai H."/>
            <person name="Young N.D."/>
            <person name="Nejsum P."/>
            <person name="von Samson-Himmelstjerna G."/>
            <person name="Boag P.R."/>
            <person name="Tan P."/>
            <person name="Li Q."/>
            <person name="Min J."/>
            <person name="Yang Y."/>
            <person name="Wang X."/>
            <person name="Fang X."/>
            <person name="Hall R.S."/>
            <person name="Hofmann A."/>
            <person name="Sternberg P.W."/>
            <person name="Jex A.R."/>
            <person name="Gasser R.B."/>
        </authorList>
    </citation>
    <scope>NUCLEOTIDE SEQUENCE [LARGE SCALE GENOMIC DNA]</scope>
    <source>
        <strain evidence="1">PN_DK_2014</strain>
    </source>
</reference>
<dbReference type="OrthoDB" id="5864449at2759"/>
<dbReference type="EMBL" id="JPKZ01000066">
    <property type="protein sequence ID" value="KHN89087.1"/>
    <property type="molecule type" value="Genomic_DNA"/>
</dbReference>
<keyword evidence="2" id="KW-1185">Reference proteome</keyword>
<evidence type="ECO:0000313" key="1">
    <source>
        <dbReference type="EMBL" id="KHN89087.1"/>
    </source>
</evidence>
<comment type="caution">
    <text evidence="1">The sequence shown here is derived from an EMBL/GenBank/DDBJ whole genome shotgun (WGS) entry which is preliminary data.</text>
</comment>
<proteinExistence type="predicted"/>